<evidence type="ECO:0000313" key="2">
    <source>
        <dbReference type="EMBL" id="GJS51159.1"/>
    </source>
</evidence>
<evidence type="ECO:0000313" key="3">
    <source>
        <dbReference type="Proteomes" id="UP001151760"/>
    </source>
</evidence>
<protein>
    <submittedName>
        <fullName evidence="2">Uncharacterized protein</fullName>
    </submittedName>
</protein>
<dbReference type="EMBL" id="BQNB010008566">
    <property type="protein sequence ID" value="GJS51159.1"/>
    <property type="molecule type" value="Genomic_DNA"/>
</dbReference>
<organism evidence="2 3">
    <name type="scientific">Tanacetum coccineum</name>
    <dbReference type="NCBI Taxonomy" id="301880"/>
    <lineage>
        <taxon>Eukaryota</taxon>
        <taxon>Viridiplantae</taxon>
        <taxon>Streptophyta</taxon>
        <taxon>Embryophyta</taxon>
        <taxon>Tracheophyta</taxon>
        <taxon>Spermatophyta</taxon>
        <taxon>Magnoliopsida</taxon>
        <taxon>eudicotyledons</taxon>
        <taxon>Gunneridae</taxon>
        <taxon>Pentapetalae</taxon>
        <taxon>asterids</taxon>
        <taxon>campanulids</taxon>
        <taxon>Asterales</taxon>
        <taxon>Asteraceae</taxon>
        <taxon>Asteroideae</taxon>
        <taxon>Anthemideae</taxon>
        <taxon>Anthemidinae</taxon>
        <taxon>Tanacetum</taxon>
    </lineage>
</organism>
<accession>A0ABQ4WE70</accession>
<reference evidence="2" key="1">
    <citation type="journal article" date="2022" name="Int. J. Mol. Sci.">
        <title>Draft Genome of Tanacetum Coccineum: Genomic Comparison of Closely Related Tanacetum-Family Plants.</title>
        <authorList>
            <person name="Yamashiro T."/>
            <person name="Shiraishi A."/>
            <person name="Nakayama K."/>
            <person name="Satake H."/>
        </authorList>
    </citation>
    <scope>NUCLEOTIDE SEQUENCE</scope>
</reference>
<feature type="region of interest" description="Disordered" evidence="1">
    <location>
        <begin position="1"/>
        <end position="71"/>
    </location>
</feature>
<evidence type="ECO:0000256" key="1">
    <source>
        <dbReference type="SAM" id="MobiDB-lite"/>
    </source>
</evidence>
<name>A0ABQ4WE70_9ASTR</name>
<sequence length="132" mass="15043">MEQKTENIHAQEAPKTLKPEQHKYKKPQEPKCNFSSTSTGGPKSPKRRYIRRQAPNEDLEKLSKHRPKVSLTPAEIEEDLKFFAQIMDSTNMSSDTRQKKMLSVSEATFIPELNEVPGVSAKPPKLQHSSQQ</sequence>
<comment type="caution">
    <text evidence="2">The sequence shown here is derived from an EMBL/GenBank/DDBJ whole genome shotgun (WGS) entry which is preliminary data.</text>
</comment>
<keyword evidence="3" id="KW-1185">Reference proteome</keyword>
<feature type="compositionally biased region" description="Basic and acidic residues" evidence="1">
    <location>
        <begin position="15"/>
        <end position="29"/>
    </location>
</feature>
<gene>
    <name evidence="2" type="ORF">Tco_0624521</name>
</gene>
<proteinExistence type="predicted"/>
<dbReference type="Proteomes" id="UP001151760">
    <property type="component" value="Unassembled WGS sequence"/>
</dbReference>
<reference evidence="2" key="2">
    <citation type="submission" date="2022-01" db="EMBL/GenBank/DDBJ databases">
        <authorList>
            <person name="Yamashiro T."/>
            <person name="Shiraishi A."/>
            <person name="Satake H."/>
            <person name="Nakayama K."/>
        </authorList>
    </citation>
    <scope>NUCLEOTIDE SEQUENCE</scope>
</reference>